<evidence type="ECO:0000313" key="6">
    <source>
        <dbReference type="Proteomes" id="UP000184330"/>
    </source>
</evidence>
<feature type="domain" description="Glycoside hydrolase family 42 N-terminal" evidence="3">
    <location>
        <begin position="52"/>
        <end position="211"/>
    </location>
</feature>
<organism evidence="5 6">
    <name type="scientific">Phialocephala subalpina</name>
    <dbReference type="NCBI Taxonomy" id="576137"/>
    <lineage>
        <taxon>Eukaryota</taxon>
        <taxon>Fungi</taxon>
        <taxon>Dikarya</taxon>
        <taxon>Ascomycota</taxon>
        <taxon>Pezizomycotina</taxon>
        <taxon>Leotiomycetes</taxon>
        <taxon>Helotiales</taxon>
        <taxon>Mollisiaceae</taxon>
        <taxon>Phialocephala</taxon>
        <taxon>Phialocephala fortinii species complex</taxon>
    </lineage>
</organism>
<dbReference type="FunFam" id="3.20.20.80:FF:000135">
    <property type="entry name" value="Beta-galactosidase, putative, bgl35A"/>
    <property type="match status" value="1"/>
</dbReference>
<keyword evidence="6" id="KW-1185">Reference proteome</keyword>
<dbReference type="Gene3D" id="3.20.20.80">
    <property type="entry name" value="Glycosidases"/>
    <property type="match status" value="1"/>
</dbReference>
<dbReference type="GO" id="GO:0004565">
    <property type="term" value="F:beta-galactosidase activity"/>
    <property type="evidence" value="ECO:0007669"/>
    <property type="project" value="InterPro"/>
</dbReference>
<dbReference type="InterPro" id="IPR013529">
    <property type="entry name" value="Glyco_hydro_42_N"/>
</dbReference>
<dbReference type="InterPro" id="IPR040719">
    <property type="entry name" value="DUF5597"/>
</dbReference>
<dbReference type="AlphaFoldDB" id="A0A1L7XJ53"/>
<proteinExistence type="predicted"/>
<keyword evidence="2" id="KW-0326">Glycosidase</keyword>
<dbReference type="EMBL" id="FJOG01000029">
    <property type="protein sequence ID" value="CZR65072.1"/>
    <property type="molecule type" value="Genomic_DNA"/>
</dbReference>
<dbReference type="Proteomes" id="UP000184330">
    <property type="component" value="Unassembled WGS sequence"/>
</dbReference>
<dbReference type="SUPFAM" id="SSF51445">
    <property type="entry name" value="(Trans)glycosidases"/>
    <property type="match status" value="1"/>
</dbReference>
<dbReference type="Pfam" id="PF02449">
    <property type="entry name" value="Glyco_hydro_42"/>
    <property type="match status" value="1"/>
</dbReference>
<dbReference type="GO" id="GO:0005975">
    <property type="term" value="P:carbohydrate metabolic process"/>
    <property type="evidence" value="ECO:0007669"/>
    <property type="project" value="InterPro"/>
</dbReference>
<feature type="domain" description="DUF5597" evidence="4">
    <location>
        <begin position="392"/>
        <end position="524"/>
    </location>
</feature>
<dbReference type="Pfam" id="PF18120">
    <property type="entry name" value="DUF5597"/>
    <property type="match status" value="1"/>
</dbReference>
<dbReference type="OrthoDB" id="1657402at2759"/>
<gene>
    <name evidence="5" type="ORF">PAC_14972</name>
</gene>
<dbReference type="STRING" id="576137.A0A1L7XJ53"/>
<keyword evidence="1" id="KW-0378">Hydrolase</keyword>
<evidence type="ECO:0000259" key="4">
    <source>
        <dbReference type="Pfam" id="PF18120"/>
    </source>
</evidence>
<evidence type="ECO:0000256" key="1">
    <source>
        <dbReference type="ARBA" id="ARBA00022801"/>
    </source>
</evidence>
<name>A0A1L7XJ53_9HELO</name>
<dbReference type="Gene3D" id="2.60.220.20">
    <property type="entry name" value="putative beta-Galactosidase from caulobacter crescentus"/>
    <property type="match status" value="1"/>
</dbReference>
<sequence>MSSEIPHLPKTETSQQLIVDGKPFLMLGGELQNSSMTSAAFMETVWAWLVDTNVNTVLGCVTWEQIEAVEGTFCFDELDKVIQGARRHGLRLVLLWFGSFKNGLSSYAPTWVKTNNKRFPRAKLCNAGGKLEMADVLSIFDSEAPMADSKAFAALMQHVKEVDEHHSTVIMVQVENEVGLLGDSRDRNQSANDHFTSAVPESLLKFLNENWDILHPKLRSHLHQFKAKIYSVSGSWVEVFGDNDFTDELFMAYHYALYVDSIASVGKSIFPVPMFINVWQNYSDEDSENPFPAIVGGGGKPGDYPSGGGVIGVLDIWQEFAKSLDFVAPDVYLNEYSSSCANYRHRNQPLFIPEQRRDDFGARRIWNAFGTHQALGTAPFGIDTIDVTSNPFKKHYRLLAQTTHHILAAQRRLGSMCGFFFDELLERGKDPTPLFSAAFGDWKLFIGRSFVFGKPSPGFGIVIHLDGAKFLLIGEGFQVKFQSLKETSAFTGILSFVEKEVVDIDTGELRTLRMLNGDETRSGSAAVMPSENPDYGDFPISITIPAGTGIAECEVYALEEA</sequence>
<accession>A0A1L7XJ53</accession>
<evidence type="ECO:0000256" key="2">
    <source>
        <dbReference type="ARBA" id="ARBA00023295"/>
    </source>
</evidence>
<reference evidence="5 6" key="1">
    <citation type="submission" date="2016-03" db="EMBL/GenBank/DDBJ databases">
        <authorList>
            <person name="Ploux O."/>
        </authorList>
    </citation>
    <scope>NUCLEOTIDE SEQUENCE [LARGE SCALE GENOMIC DNA]</scope>
    <source>
        <strain evidence="5 6">UAMH 11012</strain>
    </source>
</reference>
<protein>
    <submittedName>
        <fullName evidence="5">Probable beta-galactosidase</fullName>
    </submittedName>
</protein>
<dbReference type="InterPro" id="IPR017853">
    <property type="entry name" value="GH"/>
</dbReference>
<dbReference type="GO" id="GO:0009341">
    <property type="term" value="C:beta-galactosidase complex"/>
    <property type="evidence" value="ECO:0007669"/>
    <property type="project" value="InterPro"/>
</dbReference>
<evidence type="ECO:0000259" key="3">
    <source>
        <dbReference type="Pfam" id="PF02449"/>
    </source>
</evidence>
<evidence type="ECO:0000313" key="5">
    <source>
        <dbReference type="EMBL" id="CZR65072.1"/>
    </source>
</evidence>